<name>I5C539_9BACT</name>
<accession>I5C539</accession>
<gene>
    <name evidence="2" type="ORF">A3SI_08426</name>
</gene>
<reference evidence="2 3" key="1">
    <citation type="submission" date="2012-05" db="EMBL/GenBank/DDBJ databases">
        <title>Genome sequence of Nitritalea halalkaliphila LW7.</title>
        <authorList>
            <person name="Jangir P.K."/>
            <person name="Singh A."/>
            <person name="Shivaji S."/>
            <person name="Sharma R."/>
        </authorList>
    </citation>
    <scope>NUCLEOTIDE SEQUENCE [LARGE SCALE GENOMIC DNA]</scope>
    <source>
        <strain evidence="2 3">LW7</strain>
    </source>
</reference>
<evidence type="ECO:0000313" key="3">
    <source>
        <dbReference type="Proteomes" id="UP000005551"/>
    </source>
</evidence>
<feature type="chain" id="PRO_5003700430" description="Secreted protein" evidence="1">
    <location>
        <begin position="37"/>
        <end position="190"/>
    </location>
</feature>
<comment type="caution">
    <text evidence="2">The sequence shown here is derived from an EMBL/GenBank/DDBJ whole genome shotgun (WGS) entry which is preliminary data.</text>
</comment>
<keyword evidence="1" id="KW-0732">Signal</keyword>
<evidence type="ECO:0000313" key="2">
    <source>
        <dbReference type="EMBL" id="EIM76941.1"/>
    </source>
</evidence>
<sequence length="190" mass="21416">MKSEKHTSYGKNHQACCRLGFLLLPFLQLLQQPTCAQTLETQQHENNPRIGAFFSFVTNMYEQPFGPSAEAGASWLPLRAIGFPTGINFWLNDQIAFSIEVVPTLTWEERLRVSQFLFHPGIIWNFGKDMSLATRLAFERNGQLGFTPVIGKMIKDFGHSNLSLAVPLPLRFGNDLPSNWSIGLQVGWGF</sequence>
<feature type="signal peptide" evidence="1">
    <location>
        <begin position="1"/>
        <end position="36"/>
    </location>
</feature>
<proteinExistence type="predicted"/>
<keyword evidence="3" id="KW-1185">Reference proteome</keyword>
<organism evidence="2 3">
    <name type="scientific">Nitritalea halalkaliphila LW7</name>
    <dbReference type="NCBI Taxonomy" id="1189621"/>
    <lineage>
        <taxon>Bacteria</taxon>
        <taxon>Pseudomonadati</taxon>
        <taxon>Bacteroidota</taxon>
        <taxon>Cytophagia</taxon>
        <taxon>Cytophagales</taxon>
        <taxon>Cyclobacteriaceae</taxon>
        <taxon>Nitritalea</taxon>
    </lineage>
</organism>
<dbReference type="EMBL" id="AJYA01000017">
    <property type="protein sequence ID" value="EIM76941.1"/>
    <property type="molecule type" value="Genomic_DNA"/>
</dbReference>
<evidence type="ECO:0000256" key="1">
    <source>
        <dbReference type="SAM" id="SignalP"/>
    </source>
</evidence>
<dbReference type="OrthoDB" id="662468at2"/>
<evidence type="ECO:0008006" key="4">
    <source>
        <dbReference type="Google" id="ProtNLM"/>
    </source>
</evidence>
<dbReference type="Proteomes" id="UP000005551">
    <property type="component" value="Unassembled WGS sequence"/>
</dbReference>
<dbReference type="AlphaFoldDB" id="I5C539"/>
<dbReference type="RefSeq" id="WP_009054607.1">
    <property type="nucleotide sequence ID" value="NZ_AJYA01000017.1"/>
</dbReference>
<protein>
    <recommendedName>
        <fullName evidence="4">Secreted protein</fullName>
    </recommendedName>
</protein>